<dbReference type="CDD" id="cd17036">
    <property type="entry name" value="T3SC_YbjN-like_1"/>
    <property type="match status" value="1"/>
</dbReference>
<evidence type="ECO:0000313" key="1">
    <source>
        <dbReference type="EMBL" id="PSK92074.1"/>
    </source>
</evidence>
<dbReference type="InterPro" id="IPR009003">
    <property type="entry name" value="Peptidase_S1_PA"/>
</dbReference>
<keyword evidence="1" id="KW-0645">Protease</keyword>
<organism evidence="1 2">
    <name type="scientific">Taibaiella chishuiensis</name>
    <dbReference type="NCBI Taxonomy" id="1434707"/>
    <lineage>
        <taxon>Bacteria</taxon>
        <taxon>Pseudomonadati</taxon>
        <taxon>Bacteroidota</taxon>
        <taxon>Chitinophagia</taxon>
        <taxon>Chitinophagales</taxon>
        <taxon>Chitinophagaceae</taxon>
        <taxon>Taibaiella</taxon>
    </lineage>
</organism>
<gene>
    <name evidence="1" type="ORF">B0I18_104171</name>
</gene>
<dbReference type="RefSeq" id="WP_106523146.1">
    <property type="nucleotide sequence ID" value="NZ_PYGD01000004.1"/>
</dbReference>
<keyword evidence="1" id="KW-0378">Hydrolase</keyword>
<name>A0A2P8D4C4_9BACT</name>
<dbReference type="SUPFAM" id="SSF69635">
    <property type="entry name" value="Type III secretory system chaperone-like"/>
    <property type="match status" value="1"/>
</dbReference>
<dbReference type="EMBL" id="PYGD01000004">
    <property type="protein sequence ID" value="PSK92074.1"/>
    <property type="molecule type" value="Genomic_DNA"/>
</dbReference>
<sequence length="367" mass="40471">MTTQELIDNFRNAVVQIATKTGTGTGFFLKDFGLIVTNNHVVKDNWKVTIKGRNFDKQLSRVVFADEKYDLAFITPPENTEMPQVRLGAYSALHDGDTVIAIGHPYGLNYTATQGVVSRIDRVHSGLKYIQIDAAINPGNSGGPLVNSHGEIVGVNTFIIKGGDNLGFALPVDDLKQALDQYVPLRGQTAVRCPSCTSLVTAQNIEGGQYCSNCGTRISLPGLEEENKEAVVSGIAKTIEDVLEKLGKNKELARSGYNFWEVEEGSAKIRINYNPDTYFIISDAFLCSIPKEQIAATYEFLLKANASLKGMLFSLNGQNIVLSSLIYDLDLTVESGEKAFRQLFEKADYYDDILIKQYGCIRILEEQ</sequence>
<dbReference type="PANTHER" id="PTHR22939">
    <property type="entry name" value="SERINE PROTEASE FAMILY S1C HTRA-RELATED"/>
    <property type="match status" value="1"/>
</dbReference>
<dbReference type="Pfam" id="PF13365">
    <property type="entry name" value="Trypsin_2"/>
    <property type="match status" value="1"/>
</dbReference>
<dbReference type="Proteomes" id="UP000240572">
    <property type="component" value="Unassembled WGS sequence"/>
</dbReference>
<evidence type="ECO:0000313" key="2">
    <source>
        <dbReference type="Proteomes" id="UP000240572"/>
    </source>
</evidence>
<dbReference type="GO" id="GO:0004252">
    <property type="term" value="F:serine-type endopeptidase activity"/>
    <property type="evidence" value="ECO:0007669"/>
    <property type="project" value="InterPro"/>
</dbReference>
<keyword evidence="2" id="KW-1185">Reference proteome</keyword>
<dbReference type="SUPFAM" id="SSF50494">
    <property type="entry name" value="Trypsin-like serine proteases"/>
    <property type="match status" value="1"/>
</dbReference>
<dbReference type="GO" id="GO:0006508">
    <property type="term" value="P:proteolysis"/>
    <property type="evidence" value="ECO:0007669"/>
    <property type="project" value="UniProtKB-KW"/>
</dbReference>
<dbReference type="AlphaFoldDB" id="A0A2P8D4C4"/>
<dbReference type="Gene3D" id="2.40.10.120">
    <property type="match status" value="1"/>
</dbReference>
<reference evidence="1 2" key="1">
    <citation type="submission" date="2018-03" db="EMBL/GenBank/DDBJ databases">
        <title>Genomic Encyclopedia of Type Strains, Phase III (KMG-III): the genomes of soil and plant-associated and newly described type strains.</title>
        <authorList>
            <person name="Whitman W."/>
        </authorList>
    </citation>
    <scope>NUCLEOTIDE SEQUENCE [LARGE SCALE GENOMIC DNA]</scope>
    <source>
        <strain evidence="1 2">CGMCC 1.12700</strain>
    </source>
</reference>
<dbReference type="Gene3D" id="3.30.1460.10">
    <property type="match status" value="1"/>
</dbReference>
<dbReference type="OrthoDB" id="9766361at2"/>
<dbReference type="PANTHER" id="PTHR22939:SF129">
    <property type="entry name" value="SERINE PROTEASE HTRA2, MITOCHONDRIAL"/>
    <property type="match status" value="1"/>
</dbReference>
<accession>A0A2P8D4C4</accession>
<protein>
    <submittedName>
        <fullName evidence="1">Serine protease Do</fullName>
    </submittedName>
</protein>
<proteinExistence type="predicted"/>
<dbReference type="PRINTS" id="PR00834">
    <property type="entry name" value="PROTEASES2C"/>
</dbReference>
<comment type="caution">
    <text evidence="1">The sequence shown here is derived from an EMBL/GenBank/DDBJ whole genome shotgun (WGS) entry which is preliminary data.</text>
</comment>
<dbReference type="InterPro" id="IPR001940">
    <property type="entry name" value="Peptidase_S1C"/>
</dbReference>